<feature type="chain" id="PRO_5043125645" evidence="2">
    <location>
        <begin position="21"/>
        <end position="253"/>
    </location>
</feature>
<gene>
    <name evidence="3" type="ORF">NBR_LOCUS16376</name>
</gene>
<evidence type="ECO:0000313" key="3">
    <source>
        <dbReference type="EMBL" id="VDL79971.1"/>
    </source>
</evidence>
<dbReference type="WBParaSite" id="NBR_0001637501-mRNA-1">
    <property type="protein sequence ID" value="NBR_0001637501-mRNA-1"/>
    <property type="gene ID" value="NBR_0001637501"/>
</dbReference>
<evidence type="ECO:0000256" key="2">
    <source>
        <dbReference type="SAM" id="SignalP"/>
    </source>
</evidence>
<sequence length="253" mass="28146">MTGHQILLLVVASLSSNTEALQLLNEVLTPIGVGIGRTGLLIHNQPFTRAALDKYLTLMEDNPEYIPLEAQQLLFKLSVPTRNQIVTFFNNVATGRVVVSSDQWKIGSYVDRTIPEIADRYPAARITINRRLACMSPSTRTKITQWYNRAVATLSGSRQVLPNAIAGWVADIKSAFDQADDQTVDDIQRCEPEAFNLLTSDFIDYWVQKARLLANASSLVRAIPLRDDPNNGPSSYDSSTNSTDYPKDAEQMK</sequence>
<name>A0A0N4YHM9_NIPBR</name>
<feature type="compositionally biased region" description="Low complexity" evidence="1">
    <location>
        <begin position="231"/>
        <end position="244"/>
    </location>
</feature>
<evidence type="ECO:0000313" key="4">
    <source>
        <dbReference type="Proteomes" id="UP000271162"/>
    </source>
</evidence>
<evidence type="ECO:0000256" key="1">
    <source>
        <dbReference type="SAM" id="MobiDB-lite"/>
    </source>
</evidence>
<protein>
    <submittedName>
        <fullName evidence="3 5">Uncharacterized protein</fullName>
    </submittedName>
</protein>
<proteinExistence type="predicted"/>
<organism evidence="5">
    <name type="scientific">Nippostrongylus brasiliensis</name>
    <name type="common">Rat hookworm</name>
    <dbReference type="NCBI Taxonomy" id="27835"/>
    <lineage>
        <taxon>Eukaryota</taxon>
        <taxon>Metazoa</taxon>
        <taxon>Ecdysozoa</taxon>
        <taxon>Nematoda</taxon>
        <taxon>Chromadorea</taxon>
        <taxon>Rhabditida</taxon>
        <taxon>Rhabditina</taxon>
        <taxon>Rhabditomorpha</taxon>
        <taxon>Strongyloidea</taxon>
        <taxon>Heligmosomidae</taxon>
        <taxon>Nippostrongylus</taxon>
    </lineage>
</organism>
<evidence type="ECO:0000313" key="5">
    <source>
        <dbReference type="WBParaSite" id="NBR_0001637501-mRNA-1"/>
    </source>
</evidence>
<keyword evidence="4" id="KW-1185">Reference proteome</keyword>
<reference evidence="3 4" key="2">
    <citation type="submission" date="2018-11" db="EMBL/GenBank/DDBJ databases">
        <authorList>
            <consortium name="Pathogen Informatics"/>
        </authorList>
    </citation>
    <scope>NUCLEOTIDE SEQUENCE [LARGE SCALE GENOMIC DNA]</scope>
</reference>
<feature type="region of interest" description="Disordered" evidence="1">
    <location>
        <begin position="224"/>
        <end position="253"/>
    </location>
</feature>
<feature type="signal peptide" evidence="2">
    <location>
        <begin position="1"/>
        <end position="20"/>
    </location>
</feature>
<accession>A0A0N4YHM9</accession>
<reference evidence="5" key="1">
    <citation type="submission" date="2017-02" db="UniProtKB">
        <authorList>
            <consortium name="WormBaseParasite"/>
        </authorList>
    </citation>
    <scope>IDENTIFICATION</scope>
</reference>
<dbReference type="EMBL" id="UYSL01022166">
    <property type="protein sequence ID" value="VDL79971.1"/>
    <property type="molecule type" value="Genomic_DNA"/>
</dbReference>
<dbReference type="Proteomes" id="UP000271162">
    <property type="component" value="Unassembled WGS sequence"/>
</dbReference>
<dbReference type="AlphaFoldDB" id="A0A0N4YHM9"/>
<keyword evidence="2" id="KW-0732">Signal</keyword>